<dbReference type="InterPro" id="IPR018201">
    <property type="entry name" value="Ketoacyl_synth_AS"/>
</dbReference>
<dbReference type="FunFam" id="3.40.50.720:FF:000209">
    <property type="entry name" value="Polyketide synthase Pks12"/>
    <property type="match status" value="1"/>
</dbReference>
<dbReference type="GO" id="GO:0016491">
    <property type="term" value="F:oxidoreductase activity"/>
    <property type="evidence" value="ECO:0007669"/>
    <property type="project" value="InterPro"/>
</dbReference>
<dbReference type="Pfam" id="PF08242">
    <property type="entry name" value="Methyltransf_12"/>
    <property type="match status" value="1"/>
</dbReference>
<sequence length="2408" mass="265526">MPPIAIVGAAFRLPGNVRSMDSLWELLLSQKDVSTEFPRDRFNIDAFYNETRSMGIKTRRGFFLNQDLDKVDSSVFESQKSETAQCDPQQRLLLEVIWECMENAGQSHWRGSGIGCYVGTFGEDWLEMGLKDSQAVQRAHVFGTGDFALANRVSFEYDLRGPSMTIKTGCSASLVGLHEACQSIASGDCSAAIVAGSNIILTPTMARTMSQNMVLAADGKCKTFDANADGYGRGEAINAIFIKRLDDAIRDRDPIRAIIRATATNSNGRSSKMAVPSAGSQEALIRKAYKRAGIADLSETGLFECHGTGTAAGDAAEGEAIARIFGGKGIYIGAVKPSIGHSEGASGLTSIAKAILCLEHKAIPPAVQFKTPSPNIPFEKAGLRVAQEVTSWPADRAERISVNSFGIGGSNAHVILDSPRTYNEARAKSSLAEKSPSLLVLSAFNPESLKQKRLLLADHCKDRKVTTRDLAYTLGERRDHSKYRGFCIVSDEILVDVPELQMGQTSNTRPGPLVFVLNGQGSQWHGMGRDLVYKFSVFREVIKQLDSVLQALSNPPIMEIGRYDAPRIKDISSIWKYPDQMTDKLTACDDPSSITKAEFAQPMCAAIQIGLLDLLSSWNIRPSLVIGHSSGEIAAAYATGAVSAASAIIVAYYRGQASGSTLRKGGMAGVGLGCEAIAEFLEEGVIVACENSPQSVVISGDEDALDRTIHRVAEQRPDTFIGCLDVETAYHSHHMVEVGPLLETLLQNQDLDFLTPQIPFYSTVFGRVLTKEDKIDAAYWRQNLESTVRFSTAVQIALDDLGGETPCFLEVGPHSPLSGPLRQIFQEKVPNSAPPYVSTLQKGKDQLWLRHRFHGYKWRRQNPHRLTPYPWNYDKKHWTESRISKSYRHSEFPHNELLGHRVAETGDIDMTWRNVLSLDASEWLGDHTFSGTVIFPGAGYIAMAGEAIRQVTGTSSYSIRNLFIKNALLLSYDKSVEIVTSLKSERLTDILDSTWYRFTISSYDGETWTRHCTGEARASNQIAHSVSNPEPFKRKVNPESWYRTLKKLGMQYGPHFQGLEDVTADPNGQSATATIVSNGELPEFDAFAVHPTVIDKALQLVGIAASKGLSRNLDRIAVPISIDSIEATTLEDETMEGDMTKSSRYTCEDWKPDIEFLPSLDEFVAPKEFGYDLGFRDINRYACILLLREYAAIKEAVPATDALSKYKDWVENQMQIFRQGGYNLVPEIREWVFMSDDEKASLASSMWERLKGTDSRILAFVNTLNEVFSRGVIKEIIEGRTSALEILTAGDGLENLYNGFGSKQVSPEFVALLGHAKPDMKVLEIGAGTGGTTAPVLEALRSRGSALYAEYVFTDISAGFFLPAKEKFKAVPGITYKQLDISQDPSVQGFEPGEFDFIIAANVLHATPCLKETLANVEKLLAPGGYFFLQELDTESIVINSIMGLLPGWWLGEKDNRAESPLVSPERWDSEIRSVGFTGIEATGHDFEAPYNMNANMIIRKPPPQKPEKSHIGLLYGGKLTKSIRDISEVFVREGYDISWFTLNDATVEYSCVVSLLDVDTPFLKDIDESAFVALRDFLSSGKVQSLLWITHGSQMYSDNPYWSLALGLRRVLEREYSLPFATVELDAWDKDSLRCLLKIQTRLQQGLKSQISLDYEYAISDKQILICRHHQVQIPQEGVSQPTKVKKLVAGTGGLLDTLKWVDDEERAPGSGEVEVDIRYVGLNFKDMMIAMGFIGRKDVLGSEATGVISRIGEGPHAQDFKIGDRVCIVQDGLLRTRIVVPSVRCLILPQDVSLDDGATIPCVYATVFHSLITLGKLERGQSVLVHSACGGVGLAAINLCQSKGAEIYATVGSETKAQYLVDKFHIPRHRIFNSRTPAFKEDVLRETSGKGVDIVLNSLSGELLHASWECVKEFGSMMEIGKRDMMGHGKLNLDRFMGNRSFFGIDLNAVLLHEEKLKSILGPIAAYFDQEEVKPIEPKNVFEAKDVEAAFRFMQTGQHIGKILIKIPEDETEVPCSSGELPLKLSPNSSYLLAGGLGGLGLPISRWMVERGARSLVFLSRSADQTVKIVKPSKSSSPWDVQSTLSRVASLRYATSKERYLLALGHYPDANFSEMTYDNWTTSLAPKVVGNTNLYEAVQGFDLDFFVIFGSVIAFTGNIGQANYAAANCFVDAFAKYARSKELPACAIHIGGLDEIGYVSERPELVKMWRNRIMGSQDVFLSEKELLQALHIAILKAQCRQETSRQASVTVGLDALSSVMNPEFHQTDLRFAPCRRAGAQHSESQILEGVDKVHKFLEEVKADPSMLLEESSRDFIVKELVQAITAHSGDEGSGSPEEIAIDSLMVIEIRSWLRKRLALDIPTLLVTKVKNVGGLATLIIEKLQEKYLPSGDVKSEEGETEGVEAS</sequence>
<evidence type="ECO:0000313" key="12">
    <source>
        <dbReference type="EMBL" id="KAJ5232807.1"/>
    </source>
</evidence>
<dbReference type="PROSITE" id="PS52019">
    <property type="entry name" value="PKS_MFAS_DH"/>
    <property type="match status" value="1"/>
</dbReference>
<proteinExistence type="predicted"/>
<dbReference type="SMART" id="SM00822">
    <property type="entry name" value="PKS_KR"/>
    <property type="match status" value="1"/>
</dbReference>
<organism evidence="12 13">
    <name type="scientific">Penicillium chermesinum</name>
    <dbReference type="NCBI Taxonomy" id="63820"/>
    <lineage>
        <taxon>Eukaryota</taxon>
        <taxon>Fungi</taxon>
        <taxon>Dikarya</taxon>
        <taxon>Ascomycota</taxon>
        <taxon>Pezizomycotina</taxon>
        <taxon>Eurotiomycetes</taxon>
        <taxon>Eurotiomycetidae</taxon>
        <taxon>Eurotiales</taxon>
        <taxon>Aspergillaceae</taxon>
        <taxon>Penicillium</taxon>
    </lineage>
</organism>
<dbReference type="InterPro" id="IPR020843">
    <property type="entry name" value="ER"/>
</dbReference>
<dbReference type="PROSITE" id="PS52004">
    <property type="entry name" value="KS3_2"/>
    <property type="match status" value="1"/>
</dbReference>
<dbReference type="PANTHER" id="PTHR43775">
    <property type="entry name" value="FATTY ACID SYNTHASE"/>
    <property type="match status" value="1"/>
</dbReference>
<dbReference type="Gene3D" id="3.40.47.10">
    <property type="match status" value="1"/>
</dbReference>
<dbReference type="Gene3D" id="3.10.129.110">
    <property type="entry name" value="Polyketide synthase dehydratase"/>
    <property type="match status" value="1"/>
</dbReference>
<evidence type="ECO:0000256" key="2">
    <source>
        <dbReference type="ARBA" id="ARBA00022553"/>
    </source>
</evidence>
<dbReference type="GO" id="GO:0032259">
    <property type="term" value="P:methylation"/>
    <property type="evidence" value="ECO:0007669"/>
    <property type="project" value="UniProtKB-KW"/>
</dbReference>
<feature type="active site" description="Proton donor; for dehydratase activity" evidence="8">
    <location>
        <position position="1095"/>
    </location>
</feature>
<dbReference type="InterPro" id="IPR032821">
    <property type="entry name" value="PKS_assoc"/>
</dbReference>
<dbReference type="GO" id="GO:0004315">
    <property type="term" value="F:3-oxoacyl-[acyl-carrier-protein] synthase activity"/>
    <property type="evidence" value="ECO:0007669"/>
    <property type="project" value="InterPro"/>
</dbReference>
<dbReference type="InterPro" id="IPR020841">
    <property type="entry name" value="PKS_Beta-ketoAc_synthase_dom"/>
</dbReference>
<dbReference type="InterPro" id="IPR042104">
    <property type="entry name" value="PKS_dehydratase_sf"/>
</dbReference>
<dbReference type="PANTHER" id="PTHR43775:SF49">
    <property type="entry name" value="SYNTHASE, PUTATIVE (JCVI)-RELATED"/>
    <property type="match status" value="1"/>
</dbReference>
<dbReference type="InterPro" id="IPR020807">
    <property type="entry name" value="PKS_DH"/>
</dbReference>
<dbReference type="SMART" id="SM00829">
    <property type="entry name" value="PKS_ER"/>
    <property type="match status" value="1"/>
</dbReference>
<evidence type="ECO:0000256" key="8">
    <source>
        <dbReference type="PROSITE-ProRule" id="PRU01363"/>
    </source>
</evidence>
<dbReference type="GO" id="GO:0006633">
    <property type="term" value="P:fatty acid biosynthetic process"/>
    <property type="evidence" value="ECO:0007669"/>
    <property type="project" value="InterPro"/>
</dbReference>
<feature type="region of interest" description="N-terminal hotdog fold" evidence="8">
    <location>
        <begin position="895"/>
        <end position="1023"/>
    </location>
</feature>
<dbReference type="InterPro" id="IPR014031">
    <property type="entry name" value="Ketoacyl_synth_C"/>
</dbReference>
<dbReference type="SUPFAM" id="SSF53335">
    <property type="entry name" value="S-adenosyl-L-methionine-dependent methyltransferases"/>
    <property type="match status" value="1"/>
</dbReference>
<dbReference type="InterPro" id="IPR013968">
    <property type="entry name" value="PKS_KR"/>
</dbReference>
<dbReference type="SUPFAM" id="SSF52151">
    <property type="entry name" value="FabD/lysophospholipase-like"/>
    <property type="match status" value="1"/>
</dbReference>
<keyword evidence="4" id="KW-0808">Transferase</keyword>
<keyword evidence="6" id="KW-0511">Multifunctional enzyme</keyword>
<dbReference type="Gene3D" id="3.40.366.10">
    <property type="entry name" value="Malonyl-Coenzyme A Acyl Carrier Protein, domain 2"/>
    <property type="match status" value="1"/>
</dbReference>
<dbReference type="Pfam" id="PF14765">
    <property type="entry name" value="PS-DH"/>
    <property type="match status" value="1"/>
</dbReference>
<dbReference type="InterPro" id="IPR049900">
    <property type="entry name" value="PKS_mFAS_DH"/>
</dbReference>
<dbReference type="CDD" id="cd05195">
    <property type="entry name" value="enoyl_red"/>
    <property type="match status" value="1"/>
</dbReference>
<dbReference type="InterPro" id="IPR050091">
    <property type="entry name" value="PKS_NRPS_Biosynth_Enz"/>
</dbReference>
<dbReference type="Pfam" id="PF13602">
    <property type="entry name" value="ADH_zinc_N_2"/>
    <property type="match status" value="1"/>
</dbReference>
<evidence type="ECO:0000256" key="7">
    <source>
        <dbReference type="ARBA" id="ARBA00023315"/>
    </source>
</evidence>
<dbReference type="Gene3D" id="3.40.50.150">
    <property type="entry name" value="Vaccinia Virus protein VP39"/>
    <property type="match status" value="1"/>
</dbReference>
<feature type="active site" description="Proton acceptor; for dehydratase activity" evidence="8">
    <location>
        <position position="927"/>
    </location>
</feature>
<name>A0A9W9TNJ0_9EURO</name>
<dbReference type="EMBL" id="JAPQKS010000004">
    <property type="protein sequence ID" value="KAJ5232807.1"/>
    <property type="molecule type" value="Genomic_DNA"/>
</dbReference>
<dbReference type="InterPro" id="IPR009081">
    <property type="entry name" value="PP-bd_ACP"/>
</dbReference>
<evidence type="ECO:0000259" key="11">
    <source>
        <dbReference type="PROSITE" id="PS52019"/>
    </source>
</evidence>
<evidence type="ECO:0000256" key="3">
    <source>
        <dbReference type="ARBA" id="ARBA00022603"/>
    </source>
</evidence>
<dbReference type="GO" id="GO:0004312">
    <property type="term" value="F:fatty acid synthase activity"/>
    <property type="evidence" value="ECO:0007669"/>
    <property type="project" value="TreeGrafter"/>
</dbReference>
<reference evidence="12" key="1">
    <citation type="submission" date="2022-11" db="EMBL/GenBank/DDBJ databases">
        <authorList>
            <person name="Petersen C."/>
        </authorList>
    </citation>
    <scope>NUCLEOTIDE SEQUENCE</scope>
    <source>
        <strain evidence="12">IBT 19713</strain>
    </source>
</reference>
<dbReference type="Gene3D" id="3.40.50.720">
    <property type="entry name" value="NAD(P)-binding Rossmann-like Domain"/>
    <property type="match status" value="2"/>
</dbReference>
<dbReference type="SMART" id="SM00827">
    <property type="entry name" value="PKS_AT"/>
    <property type="match status" value="1"/>
</dbReference>
<dbReference type="Pfam" id="PF08659">
    <property type="entry name" value="KR"/>
    <property type="match status" value="1"/>
</dbReference>
<dbReference type="InterPro" id="IPR036291">
    <property type="entry name" value="NAD(P)-bd_dom_sf"/>
</dbReference>
<evidence type="ECO:0000259" key="9">
    <source>
        <dbReference type="PROSITE" id="PS50075"/>
    </source>
</evidence>
<keyword evidence="1" id="KW-0596">Phosphopantetheine</keyword>
<dbReference type="PROSITE" id="PS50075">
    <property type="entry name" value="CARRIER"/>
    <property type="match status" value="1"/>
</dbReference>
<dbReference type="Pfam" id="PF08240">
    <property type="entry name" value="ADH_N"/>
    <property type="match status" value="1"/>
</dbReference>
<dbReference type="CDD" id="cd00833">
    <property type="entry name" value="PKS"/>
    <property type="match status" value="1"/>
</dbReference>
<dbReference type="InterPro" id="IPR013154">
    <property type="entry name" value="ADH-like_N"/>
</dbReference>
<evidence type="ECO:0000256" key="6">
    <source>
        <dbReference type="ARBA" id="ARBA00023268"/>
    </source>
</evidence>
<dbReference type="InterPro" id="IPR049552">
    <property type="entry name" value="PKS_DH_N"/>
</dbReference>
<keyword evidence="7" id="KW-0012">Acyltransferase</keyword>
<dbReference type="GO" id="GO:1901336">
    <property type="term" value="P:lactone biosynthetic process"/>
    <property type="evidence" value="ECO:0007669"/>
    <property type="project" value="UniProtKB-ARBA"/>
</dbReference>
<dbReference type="Pfam" id="PF02801">
    <property type="entry name" value="Ketoacyl-synt_C"/>
    <property type="match status" value="1"/>
</dbReference>
<dbReference type="InterPro" id="IPR036736">
    <property type="entry name" value="ACP-like_sf"/>
</dbReference>
<dbReference type="SUPFAM" id="SSF55048">
    <property type="entry name" value="Probable ACP-binding domain of malonyl-CoA ACP transacylase"/>
    <property type="match status" value="1"/>
</dbReference>
<dbReference type="GO" id="GO:0031177">
    <property type="term" value="F:phosphopantetheine binding"/>
    <property type="evidence" value="ECO:0007669"/>
    <property type="project" value="InterPro"/>
</dbReference>
<dbReference type="InterPro" id="IPR014043">
    <property type="entry name" value="Acyl_transferase_dom"/>
</dbReference>
<dbReference type="Proteomes" id="UP001150941">
    <property type="component" value="Unassembled WGS sequence"/>
</dbReference>
<dbReference type="InterPro" id="IPR049551">
    <property type="entry name" value="PKS_DH_C"/>
</dbReference>
<evidence type="ECO:0000313" key="13">
    <source>
        <dbReference type="Proteomes" id="UP001150941"/>
    </source>
</evidence>
<dbReference type="SMART" id="SM00825">
    <property type="entry name" value="PKS_KS"/>
    <property type="match status" value="1"/>
</dbReference>
<dbReference type="InterPro" id="IPR016035">
    <property type="entry name" value="Acyl_Trfase/lysoPLipase"/>
</dbReference>
<dbReference type="Pfam" id="PF21089">
    <property type="entry name" value="PKS_DH_N"/>
    <property type="match status" value="1"/>
</dbReference>
<evidence type="ECO:0000256" key="1">
    <source>
        <dbReference type="ARBA" id="ARBA00022450"/>
    </source>
</evidence>
<keyword evidence="2" id="KW-0597">Phosphoprotein</keyword>
<dbReference type="SUPFAM" id="SSF50129">
    <property type="entry name" value="GroES-like"/>
    <property type="match status" value="1"/>
</dbReference>
<dbReference type="InterPro" id="IPR057326">
    <property type="entry name" value="KR_dom"/>
</dbReference>
<accession>A0A9W9TNJ0</accession>
<dbReference type="InterPro" id="IPR011032">
    <property type="entry name" value="GroES-like_sf"/>
</dbReference>
<feature type="domain" description="Ketosynthase family 3 (KS3)" evidence="10">
    <location>
        <begin position="1"/>
        <end position="418"/>
    </location>
</feature>
<dbReference type="SUPFAM" id="SSF47336">
    <property type="entry name" value="ACP-like"/>
    <property type="match status" value="1"/>
</dbReference>
<dbReference type="GO" id="GO:0030639">
    <property type="term" value="P:polyketide biosynthetic process"/>
    <property type="evidence" value="ECO:0007669"/>
    <property type="project" value="UniProtKB-ARBA"/>
</dbReference>
<dbReference type="InterPro" id="IPR013217">
    <property type="entry name" value="Methyltransf_12"/>
</dbReference>
<dbReference type="InterPro" id="IPR029063">
    <property type="entry name" value="SAM-dependent_MTases_sf"/>
</dbReference>
<dbReference type="CDD" id="cd02440">
    <property type="entry name" value="AdoMet_MTases"/>
    <property type="match status" value="1"/>
</dbReference>
<dbReference type="InterPro" id="IPR020806">
    <property type="entry name" value="PKS_PP-bd"/>
</dbReference>
<dbReference type="SUPFAM" id="SSF51735">
    <property type="entry name" value="NAD(P)-binding Rossmann-fold domains"/>
    <property type="match status" value="2"/>
</dbReference>
<evidence type="ECO:0000256" key="5">
    <source>
        <dbReference type="ARBA" id="ARBA00022857"/>
    </source>
</evidence>
<dbReference type="Pfam" id="PF00109">
    <property type="entry name" value="ketoacyl-synt"/>
    <property type="match status" value="1"/>
</dbReference>
<reference evidence="12" key="2">
    <citation type="journal article" date="2023" name="IMA Fungus">
        <title>Comparative genomic study of the Penicillium genus elucidates a diverse pangenome and 15 lateral gene transfer events.</title>
        <authorList>
            <person name="Petersen C."/>
            <person name="Sorensen T."/>
            <person name="Nielsen M.R."/>
            <person name="Sondergaard T.E."/>
            <person name="Sorensen J.L."/>
            <person name="Fitzpatrick D.A."/>
            <person name="Frisvad J.C."/>
            <person name="Nielsen K.L."/>
        </authorList>
    </citation>
    <scope>NUCLEOTIDE SEQUENCE</scope>
    <source>
        <strain evidence="12">IBT 19713</strain>
    </source>
</reference>
<dbReference type="RefSeq" id="XP_058330799.1">
    <property type="nucleotide sequence ID" value="XM_058475059.1"/>
</dbReference>
<keyword evidence="3" id="KW-0489">Methyltransferase</keyword>
<dbReference type="InterPro" id="IPR016039">
    <property type="entry name" value="Thiolase-like"/>
</dbReference>
<comment type="caution">
    <text evidence="12">The sequence shown here is derived from an EMBL/GenBank/DDBJ whole genome shotgun (WGS) entry which is preliminary data.</text>
</comment>
<evidence type="ECO:0000256" key="4">
    <source>
        <dbReference type="ARBA" id="ARBA00022679"/>
    </source>
</evidence>
<dbReference type="GeneID" id="83202362"/>
<dbReference type="PROSITE" id="PS00606">
    <property type="entry name" value="KS3_1"/>
    <property type="match status" value="1"/>
</dbReference>
<dbReference type="InterPro" id="IPR016036">
    <property type="entry name" value="Malonyl_transacylase_ACP-bd"/>
</dbReference>
<protein>
    <submittedName>
        <fullName evidence="12">Fatty acid synthase S-acetyltransferase</fullName>
    </submittedName>
</protein>
<dbReference type="SMART" id="SM00823">
    <property type="entry name" value="PKS_PP"/>
    <property type="match status" value="1"/>
</dbReference>
<evidence type="ECO:0000259" key="10">
    <source>
        <dbReference type="PROSITE" id="PS52004"/>
    </source>
</evidence>
<feature type="domain" description="PKS/mFAS DH" evidence="11">
    <location>
        <begin position="895"/>
        <end position="1182"/>
    </location>
</feature>
<dbReference type="InterPro" id="IPR014030">
    <property type="entry name" value="Ketoacyl_synth_N"/>
</dbReference>
<dbReference type="InterPro" id="IPR001227">
    <property type="entry name" value="Ac_transferase_dom_sf"/>
</dbReference>
<dbReference type="GO" id="GO:0008168">
    <property type="term" value="F:methyltransferase activity"/>
    <property type="evidence" value="ECO:0007669"/>
    <property type="project" value="UniProtKB-KW"/>
</dbReference>
<dbReference type="SUPFAM" id="SSF53901">
    <property type="entry name" value="Thiolase-like"/>
    <property type="match status" value="1"/>
</dbReference>
<feature type="domain" description="Carrier" evidence="9">
    <location>
        <begin position="2310"/>
        <end position="2385"/>
    </location>
</feature>
<dbReference type="OrthoDB" id="329835at2759"/>
<gene>
    <name evidence="12" type="ORF">N7468_005763</name>
</gene>
<dbReference type="Pfam" id="PF00698">
    <property type="entry name" value="Acyl_transf_1"/>
    <property type="match status" value="1"/>
</dbReference>
<feature type="region of interest" description="C-terminal hotdog fold" evidence="8">
    <location>
        <begin position="1033"/>
        <end position="1182"/>
    </location>
</feature>
<keyword evidence="5" id="KW-0521">NADP</keyword>
<dbReference type="Gene3D" id="3.90.180.10">
    <property type="entry name" value="Medium-chain alcohol dehydrogenases, catalytic domain"/>
    <property type="match status" value="1"/>
</dbReference>
<dbReference type="Pfam" id="PF16197">
    <property type="entry name" value="KAsynt_C_assoc"/>
    <property type="match status" value="1"/>
</dbReference>
<keyword evidence="13" id="KW-1185">Reference proteome</keyword>
<dbReference type="SMART" id="SM00826">
    <property type="entry name" value="PKS_DH"/>
    <property type="match status" value="1"/>
</dbReference>